<evidence type="ECO:0000256" key="1">
    <source>
        <dbReference type="ARBA" id="ARBA00004651"/>
    </source>
</evidence>
<feature type="transmembrane region" description="Helical" evidence="5">
    <location>
        <begin position="158"/>
        <end position="177"/>
    </location>
</feature>
<protein>
    <submittedName>
        <fullName evidence="7">MFS transporter</fullName>
    </submittedName>
</protein>
<dbReference type="Proteomes" id="UP001320544">
    <property type="component" value="Chromosome"/>
</dbReference>
<dbReference type="SUPFAM" id="SSF103473">
    <property type="entry name" value="MFS general substrate transporter"/>
    <property type="match status" value="1"/>
</dbReference>
<evidence type="ECO:0000256" key="2">
    <source>
        <dbReference type="ARBA" id="ARBA00022692"/>
    </source>
</evidence>
<evidence type="ECO:0000313" key="7">
    <source>
        <dbReference type="EMBL" id="BDE97767.1"/>
    </source>
</evidence>
<dbReference type="EMBL" id="AP025564">
    <property type="protein sequence ID" value="BDE97767.1"/>
    <property type="molecule type" value="Genomic_DNA"/>
</dbReference>
<feature type="domain" description="Major facilitator superfamily (MFS) profile" evidence="6">
    <location>
        <begin position="26"/>
        <end position="439"/>
    </location>
</feature>
<feature type="transmembrane region" description="Helical" evidence="5">
    <location>
        <begin position="293"/>
        <end position="312"/>
    </location>
</feature>
<sequence length="441" mass="46369">MDEHEGKSGTAQSAPKKGKGGFFYGWVITAACGLVYLLLGSVSLNAGQIAIPVMVTQPDIMMDRTLVGLGFTVFILFQGLLAPIIGSLVSKKGARLTMILSAILIIIGSIVFAQFGGSSTIAYFLIFGVWLSFSSAMGSQVPCQTTISMWFVKKRGMAMAIMMAVMGAVAFLVPPAINAIIQSTGSWRSAFYAVAAAAVVGLVIVVLFIRNKPEDKGLVPDGSVDEGPEEAVESKVDSSKVYKTKESKTLAQALKTPAFWLFVCAALPLYFGFNINVSAGVLHFSGMGFDPGIVALGLSIQGIVALIVRFLIAPLIDRIEPVRVLAFGGIAMALAMFIASFSSANDSVLMFVYFICIGAGWGINLVCGPTCFANYFGNGNFSKIIGVALPIFSIVAGMIPVISGAVFSSAGSYNPAYIGIGVCCVIGVVCSLLVRFPKKAE</sequence>
<dbReference type="PROSITE" id="PS50850">
    <property type="entry name" value="MFS"/>
    <property type="match status" value="1"/>
</dbReference>
<dbReference type="InterPro" id="IPR011701">
    <property type="entry name" value="MFS"/>
</dbReference>
<name>A0ABM7WMV8_9ACTN</name>
<accession>A0ABM7WMV8</accession>
<evidence type="ECO:0000256" key="3">
    <source>
        <dbReference type="ARBA" id="ARBA00022989"/>
    </source>
</evidence>
<feature type="transmembrane region" description="Helical" evidence="5">
    <location>
        <begin position="324"/>
        <end position="344"/>
    </location>
</feature>
<dbReference type="PANTHER" id="PTHR11360:SF284">
    <property type="entry name" value="EG:103B4.3 PROTEIN-RELATED"/>
    <property type="match status" value="1"/>
</dbReference>
<feature type="transmembrane region" description="Helical" evidence="5">
    <location>
        <begin position="253"/>
        <end position="273"/>
    </location>
</feature>
<feature type="transmembrane region" description="Helical" evidence="5">
    <location>
        <begin position="189"/>
        <end position="209"/>
    </location>
</feature>
<dbReference type="Pfam" id="PF07690">
    <property type="entry name" value="MFS_1"/>
    <property type="match status" value="1"/>
</dbReference>
<proteinExistence type="predicted"/>
<evidence type="ECO:0000259" key="6">
    <source>
        <dbReference type="PROSITE" id="PS50850"/>
    </source>
</evidence>
<keyword evidence="2 5" id="KW-0812">Transmembrane</keyword>
<dbReference type="InterPro" id="IPR020846">
    <property type="entry name" value="MFS_dom"/>
</dbReference>
<comment type="subcellular location">
    <subcellularLocation>
        <location evidence="1">Cell membrane</location>
        <topology evidence="1">Multi-pass membrane protein</topology>
    </subcellularLocation>
</comment>
<evidence type="ECO:0000256" key="4">
    <source>
        <dbReference type="ARBA" id="ARBA00023136"/>
    </source>
</evidence>
<dbReference type="PROSITE" id="PS51257">
    <property type="entry name" value="PROKAR_LIPOPROTEIN"/>
    <property type="match status" value="1"/>
</dbReference>
<evidence type="ECO:0000313" key="8">
    <source>
        <dbReference type="Proteomes" id="UP001320544"/>
    </source>
</evidence>
<feature type="transmembrane region" description="Helical" evidence="5">
    <location>
        <begin position="350"/>
        <end position="372"/>
    </location>
</feature>
<feature type="transmembrane region" description="Helical" evidence="5">
    <location>
        <begin position="21"/>
        <end position="46"/>
    </location>
</feature>
<evidence type="ECO:0000256" key="5">
    <source>
        <dbReference type="SAM" id="Phobius"/>
    </source>
</evidence>
<dbReference type="RefSeq" id="WP_180995298.1">
    <property type="nucleotide sequence ID" value="NZ_AP025564.1"/>
</dbReference>
<feature type="transmembrane region" description="Helical" evidence="5">
    <location>
        <begin position="121"/>
        <end position="138"/>
    </location>
</feature>
<dbReference type="InterPro" id="IPR050327">
    <property type="entry name" value="Proton-linked_MCT"/>
</dbReference>
<feature type="transmembrane region" description="Helical" evidence="5">
    <location>
        <begin position="96"/>
        <end position="115"/>
    </location>
</feature>
<keyword evidence="8" id="KW-1185">Reference proteome</keyword>
<dbReference type="InterPro" id="IPR036259">
    <property type="entry name" value="MFS_trans_sf"/>
</dbReference>
<keyword evidence="4 5" id="KW-0472">Membrane</keyword>
<gene>
    <name evidence="7" type="ORF">CE91St30_31000</name>
</gene>
<reference evidence="7 8" key="1">
    <citation type="submission" date="2022-01" db="EMBL/GenBank/DDBJ databases">
        <title>Novel bile acid biosynthetic pathways are enriched in the microbiome of centenarians.</title>
        <authorList>
            <person name="Sato Y."/>
            <person name="Atarashi K."/>
            <person name="Plichta R.D."/>
            <person name="Arai Y."/>
            <person name="Sasajima S."/>
            <person name="Kearney M.S."/>
            <person name="Suda W."/>
            <person name="Takeshita K."/>
            <person name="Sasaki T."/>
            <person name="Okamoto S."/>
            <person name="Skelly N.A."/>
            <person name="Okamura Y."/>
            <person name="Vlamakis H."/>
            <person name="Li Y."/>
            <person name="Tanoue T."/>
            <person name="Takei H."/>
            <person name="Nittono H."/>
            <person name="Narushima S."/>
            <person name="Irie J."/>
            <person name="Itoh H."/>
            <person name="Moriya K."/>
            <person name="Sugiura Y."/>
            <person name="Suematsu M."/>
            <person name="Moritoki N."/>
            <person name="Shibata S."/>
            <person name="Littman R.D."/>
            <person name="Fischbach A.M."/>
            <person name="Uwamino Y."/>
            <person name="Inoue T."/>
            <person name="Honda A."/>
            <person name="Hattori M."/>
            <person name="Murai T."/>
            <person name="Xavier J.R."/>
            <person name="Hirose N."/>
            <person name="Honda K."/>
        </authorList>
    </citation>
    <scope>NUCLEOTIDE SEQUENCE [LARGE SCALE GENOMIC DNA]</scope>
    <source>
        <strain evidence="7 8">CE91-St30</strain>
    </source>
</reference>
<feature type="transmembrane region" description="Helical" evidence="5">
    <location>
        <begin position="384"/>
        <end position="410"/>
    </location>
</feature>
<organism evidence="7 8">
    <name type="scientific">Raoultibacter timonensis</name>
    <dbReference type="NCBI Taxonomy" id="1907662"/>
    <lineage>
        <taxon>Bacteria</taxon>
        <taxon>Bacillati</taxon>
        <taxon>Actinomycetota</taxon>
        <taxon>Coriobacteriia</taxon>
        <taxon>Eggerthellales</taxon>
        <taxon>Eggerthellaceae</taxon>
        <taxon>Raoultibacter</taxon>
    </lineage>
</organism>
<keyword evidence="3 5" id="KW-1133">Transmembrane helix</keyword>
<dbReference type="Gene3D" id="1.20.1250.20">
    <property type="entry name" value="MFS general substrate transporter like domains"/>
    <property type="match status" value="2"/>
</dbReference>
<feature type="transmembrane region" description="Helical" evidence="5">
    <location>
        <begin position="416"/>
        <end position="436"/>
    </location>
</feature>
<dbReference type="PANTHER" id="PTHR11360">
    <property type="entry name" value="MONOCARBOXYLATE TRANSPORTER"/>
    <property type="match status" value="1"/>
</dbReference>
<feature type="transmembrane region" description="Helical" evidence="5">
    <location>
        <begin position="66"/>
        <end position="89"/>
    </location>
</feature>